<name>A0A2M7G744_9BACT</name>
<dbReference type="PROSITE" id="PS51257">
    <property type="entry name" value="PROKAR_LIPOPROTEIN"/>
    <property type="match status" value="1"/>
</dbReference>
<feature type="signal peptide" evidence="1">
    <location>
        <begin position="1"/>
        <end position="20"/>
    </location>
</feature>
<dbReference type="AlphaFoldDB" id="A0A2M7G744"/>
<dbReference type="EMBL" id="PFFQ01000019">
    <property type="protein sequence ID" value="PIW17863.1"/>
    <property type="molecule type" value="Genomic_DNA"/>
</dbReference>
<sequence>MKRFTKFSLSGVGLALLLMACTPGNTPTVSLEGLKFAELSPLAQSAVNAAQAQGQKDITVLDVGHGQKTGAAFSVSLHFQEGKGSFSTQASSSGIPASTSANKVEVYLMEFDGAPPSSGALPTTAPALKHSQVFAKNLVGGAQTFVFSNVPASGNATSKFYVAARLIYDNPTPAYLLNLVKPASTPITLALGANGPIVLSNGGGSGNSGGVFVDPRYQIAAADNAQLTMTMQLDDEKGASIDSKVTVTDGTTGIGAIGVTSP</sequence>
<organism evidence="2 3">
    <name type="scientific">bacterium (Candidatus Blackallbacteria) CG17_big_fil_post_rev_8_21_14_2_50_48_46</name>
    <dbReference type="NCBI Taxonomy" id="2014261"/>
    <lineage>
        <taxon>Bacteria</taxon>
        <taxon>Candidatus Blackallbacteria</taxon>
    </lineage>
</organism>
<evidence type="ECO:0000256" key="1">
    <source>
        <dbReference type="SAM" id="SignalP"/>
    </source>
</evidence>
<proteinExistence type="predicted"/>
<dbReference type="Proteomes" id="UP000231019">
    <property type="component" value="Unassembled WGS sequence"/>
</dbReference>
<evidence type="ECO:0000313" key="2">
    <source>
        <dbReference type="EMBL" id="PIW17863.1"/>
    </source>
</evidence>
<reference evidence="2 3" key="1">
    <citation type="submission" date="2017-09" db="EMBL/GenBank/DDBJ databases">
        <title>Depth-based differentiation of microbial function through sediment-hosted aquifers and enrichment of novel symbionts in the deep terrestrial subsurface.</title>
        <authorList>
            <person name="Probst A.J."/>
            <person name="Ladd B."/>
            <person name="Jarett J.K."/>
            <person name="Geller-Mcgrath D.E."/>
            <person name="Sieber C.M."/>
            <person name="Emerson J.B."/>
            <person name="Anantharaman K."/>
            <person name="Thomas B.C."/>
            <person name="Malmstrom R."/>
            <person name="Stieglmeier M."/>
            <person name="Klingl A."/>
            <person name="Woyke T."/>
            <person name="Ryan C.M."/>
            <person name="Banfield J.F."/>
        </authorList>
    </citation>
    <scope>NUCLEOTIDE SEQUENCE [LARGE SCALE GENOMIC DNA]</scope>
    <source>
        <strain evidence="2">CG17_big_fil_post_rev_8_21_14_2_50_48_46</strain>
    </source>
</reference>
<accession>A0A2M7G744</accession>
<comment type="caution">
    <text evidence="2">The sequence shown here is derived from an EMBL/GenBank/DDBJ whole genome shotgun (WGS) entry which is preliminary data.</text>
</comment>
<evidence type="ECO:0000313" key="3">
    <source>
        <dbReference type="Proteomes" id="UP000231019"/>
    </source>
</evidence>
<keyword evidence="1" id="KW-0732">Signal</keyword>
<protein>
    <recommendedName>
        <fullName evidence="4">Lipoprotein</fullName>
    </recommendedName>
</protein>
<feature type="chain" id="PRO_5014902230" description="Lipoprotein" evidence="1">
    <location>
        <begin position="21"/>
        <end position="262"/>
    </location>
</feature>
<evidence type="ECO:0008006" key="4">
    <source>
        <dbReference type="Google" id="ProtNLM"/>
    </source>
</evidence>
<gene>
    <name evidence="2" type="ORF">COW36_07275</name>
</gene>